<dbReference type="GO" id="GO:0005829">
    <property type="term" value="C:cytosol"/>
    <property type="evidence" value="ECO:0007669"/>
    <property type="project" value="TreeGrafter"/>
</dbReference>
<comment type="caution">
    <text evidence="4">The sequence shown here is derived from an EMBL/GenBank/DDBJ whole genome shotgun (WGS) entry which is preliminary data.</text>
</comment>
<feature type="domain" description="CobQ/CobB/MinD/ParA nucleotide binding" evidence="3">
    <location>
        <begin position="155"/>
        <end position="363"/>
    </location>
</feature>
<dbReference type="InterPro" id="IPR002586">
    <property type="entry name" value="CobQ/CobB/MinD/ParA_Nub-bd_dom"/>
</dbReference>
<organism evidence="4 5">
    <name type="scientific">Arthrobacter bussei</name>
    <dbReference type="NCBI Taxonomy" id="2594179"/>
    <lineage>
        <taxon>Bacteria</taxon>
        <taxon>Bacillati</taxon>
        <taxon>Actinomycetota</taxon>
        <taxon>Actinomycetes</taxon>
        <taxon>Micrococcales</taxon>
        <taxon>Micrococcaceae</taxon>
        <taxon>Arthrobacter</taxon>
    </lineage>
</organism>
<proteinExistence type="predicted"/>
<dbReference type="InterPro" id="IPR050625">
    <property type="entry name" value="ParA/MinD_ATPase"/>
</dbReference>
<keyword evidence="2" id="KW-0067">ATP-binding</keyword>
<evidence type="ECO:0000313" key="4">
    <source>
        <dbReference type="EMBL" id="MPY09533.1"/>
    </source>
</evidence>
<accession>A0A7X1TMF3</accession>
<keyword evidence="5" id="KW-1185">Reference proteome</keyword>
<dbReference type="PANTHER" id="PTHR43384">
    <property type="entry name" value="SEPTUM SITE-DETERMINING PROTEIN MIND HOMOLOG, CHLOROPLASTIC-RELATED"/>
    <property type="match status" value="1"/>
</dbReference>
<protein>
    <submittedName>
        <fullName evidence="4">Chromosome partitioning protein</fullName>
    </submittedName>
</protein>
<evidence type="ECO:0000259" key="3">
    <source>
        <dbReference type="Pfam" id="PF01656"/>
    </source>
</evidence>
<dbReference type="SUPFAM" id="SSF52540">
    <property type="entry name" value="P-loop containing nucleoside triphosphate hydrolases"/>
    <property type="match status" value="1"/>
</dbReference>
<keyword evidence="1" id="KW-0547">Nucleotide-binding</keyword>
<dbReference type="GO" id="GO:0005524">
    <property type="term" value="F:ATP binding"/>
    <property type="evidence" value="ECO:0007669"/>
    <property type="project" value="UniProtKB-KW"/>
</dbReference>
<name>A0A7X1TMF3_9MICC</name>
<dbReference type="Proteomes" id="UP000326464">
    <property type="component" value="Unassembled WGS sequence"/>
</dbReference>
<dbReference type="Pfam" id="PF01656">
    <property type="entry name" value="CbiA"/>
    <property type="match status" value="1"/>
</dbReference>
<dbReference type="RefSeq" id="WP_191931528.1">
    <property type="nucleotide sequence ID" value="NZ_VJXX01000001.1"/>
</dbReference>
<dbReference type="GO" id="GO:0051782">
    <property type="term" value="P:negative regulation of cell division"/>
    <property type="evidence" value="ECO:0007669"/>
    <property type="project" value="TreeGrafter"/>
</dbReference>
<dbReference type="GO" id="GO:0009898">
    <property type="term" value="C:cytoplasmic side of plasma membrane"/>
    <property type="evidence" value="ECO:0007669"/>
    <property type="project" value="TreeGrafter"/>
</dbReference>
<evidence type="ECO:0000256" key="2">
    <source>
        <dbReference type="ARBA" id="ARBA00022840"/>
    </source>
</evidence>
<reference evidence="5" key="1">
    <citation type="submission" date="2019-07" db="EMBL/GenBank/DDBJ databases">
        <title>Arthrobacter KR32 sp. nov., isolated from mountain cheese made of cows milk.</title>
        <authorList>
            <person name="Flegler A."/>
        </authorList>
    </citation>
    <scope>NUCLEOTIDE SEQUENCE [LARGE SCALE GENOMIC DNA]</scope>
    <source>
        <strain evidence="5">KR32</strain>
    </source>
</reference>
<dbReference type="AlphaFoldDB" id="A0A7X1TMF3"/>
<gene>
    <name evidence="4" type="ORF">FNH21_02150</name>
</gene>
<dbReference type="GO" id="GO:0016887">
    <property type="term" value="F:ATP hydrolysis activity"/>
    <property type="evidence" value="ECO:0007669"/>
    <property type="project" value="TreeGrafter"/>
</dbReference>
<dbReference type="PANTHER" id="PTHR43384:SF6">
    <property type="entry name" value="SEPTUM SITE-DETERMINING PROTEIN MIND HOMOLOG, CHLOROPLASTIC"/>
    <property type="match status" value="1"/>
</dbReference>
<dbReference type="EMBL" id="VJXX01000001">
    <property type="protein sequence ID" value="MPY09533.1"/>
    <property type="molecule type" value="Genomic_DNA"/>
</dbReference>
<sequence length="443" mass="45686">MSIPVITLGATASAYVPGLEQLRGPVTVVRRCEDLPELIAACQTGLARAVVIGHGAADLTASLVDRLAYSGVVVVSLDDGSPDPDAPVVDGVEYVESSIAPSALAEAVTRAVERFDATSSVRRTSHAYADPMNLLADPVAPAVEIAEPTGEGRIIAIWGPTGAPGRTTVAINIAAELAAAGVSVLLVDADSYGASIGASLGLLDESAGLAQACRIADQGGFSGTALGRISISVAIKGGRLRVLTGITRPDRWPELRPAALSQVFSAARALAEVTVVDCGFCLEADEELSFDTLAPRRNGAALRCLEVADTVIAVGSADAIGVPRMVKALSELADMVPTAVPRIVFNRVRAAAVGRGPETQLREAWERFGPASAVEAFLPADASAADQALLAGTALLETSPASPLRLAIAGLAGVPAAEGRRRGGRVFRRRDVKFQGNPDRVQR</sequence>
<evidence type="ECO:0000313" key="5">
    <source>
        <dbReference type="Proteomes" id="UP000326464"/>
    </source>
</evidence>
<dbReference type="Gene3D" id="3.40.50.300">
    <property type="entry name" value="P-loop containing nucleotide triphosphate hydrolases"/>
    <property type="match status" value="1"/>
</dbReference>
<dbReference type="InterPro" id="IPR027417">
    <property type="entry name" value="P-loop_NTPase"/>
</dbReference>
<evidence type="ECO:0000256" key="1">
    <source>
        <dbReference type="ARBA" id="ARBA00022741"/>
    </source>
</evidence>